<dbReference type="PANTHER" id="PTHR46796:SF2">
    <property type="entry name" value="TRANSCRIPTIONAL REGULATORY PROTEIN"/>
    <property type="match status" value="1"/>
</dbReference>
<dbReference type="GO" id="GO:0043565">
    <property type="term" value="F:sequence-specific DNA binding"/>
    <property type="evidence" value="ECO:0007669"/>
    <property type="project" value="InterPro"/>
</dbReference>
<dbReference type="InterPro" id="IPR009057">
    <property type="entry name" value="Homeodomain-like_sf"/>
</dbReference>
<dbReference type="InterPro" id="IPR050204">
    <property type="entry name" value="AraC_XylS_family_regulators"/>
</dbReference>
<evidence type="ECO:0000313" key="5">
    <source>
        <dbReference type="EMBL" id="MVW62785.1"/>
    </source>
</evidence>
<evidence type="ECO:0000256" key="3">
    <source>
        <dbReference type="ARBA" id="ARBA00023163"/>
    </source>
</evidence>
<organism evidence="5 6">
    <name type="scientific">Massilia cellulosiltytica</name>
    <dbReference type="NCBI Taxonomy" id="2683234"/>
    <lineage>
        <taxon>Bacteria</taxon>
        <taxon>Pseudomonadati</taxon>
        <taxon>Pseudomonadota</taxon>
        <taxon>Betaproteobacteria</taxon>
        <taxon>Burkholderiales</taxon>
        <taxon>Oxalobacteraceae</taxon>
        <taxon>Telluria group</taxon>
        <taxon>Massilia</taxon>
    </lineage>
</organism>
<evidence type="ECO:0000256" key="2">
    <source>
        <dbReference type="ARBA" id="ARBA00023125"/>
    </source>
</evidence>
<gene>
    <name evidence="5" type="ORF">GPY61_22910</name>
</gene>
<dbReference type="EMBL" id="WSES01000007">
    <property type="protein sequence ID" value="MVW62785.1"/>
    <property type="molecule type" value="Genomic_DNA"/>
</dbReference>
<dbReference type="PANTHER" id="PTHR46796">
    <property type="entry name" value="HTH-TYPE TRANSCRIPTIONAL ACTIVATOR RHAS-RELATED"/>
    <property type="match status" value="1"/>
</dbReference>
<keyword evidence="3" id="KW-0804">Transcription</keyword>
<dbReference type="AlphaFoldDB" id="A0A7X3G3K1"/>
<dbReference type="Proteomes" id="UP000443353">
    <property type="component" value="Unassembled WGS sequence"/>
</dbReference>
<dbReference type="Pfam" id="PF12833">
    <property type="entry name" value="HTH_18"/>
    <property type="match status" value="1"/>
</dbReference>
<evidence type="ECO:0000256" key="1">
    <source>
        <dbReference type="ARBA" id="ARBA00023015"/>
    </source>
</evidence>
<name>A0A7X3G3K1_9BURK</name>
<sequence>MDTDLHLRTYGADIVTDRHVFAQLVLPVSGAVLLDIEGRRGRLDPLRAACVAPNTWHAQCGIGTNQSLILDVEPAAMAHPAWDRMLDRPFMSLGPGARKLVEFMGVMRTQAFDRGLLRGWVPLLLDTIALDAPRPASRLAALMASVEAEPGLAWTTDSMARHAGLSVSRLHALFRTELDSSPHAWLRGVRLARAQAWLADTSRSIADIALAAGFSDQSALTRALRDATGMTPGAYRRANRHG</sequence>
<dbReference type="SUPFAM" id="SSF46689">
    <property type="entry name" value="Homeodomain-like"/>
    <property type="match status" value="1"/>
</dbReference>
<evidence type="ECO:0000313" key="6">
    <source>
        <dbReference type="Proteomes" id="UP000443353"/>
    </source>
</evidence>
<dbReference type="RefSeq" id="WP_160410056.1">
    <property type="nucleotide sequence ID" value="NZ_WSES01000007.1"/>
</dbReference>
<dbReference type="SMART" id="SM00342">
    <property type="entry name" value="HTH_ARAC"/>
    <property type="match status" value="1"/>
</dbReference>
<keyword evidence="6" id="KW-1185">Reference proteome</keyword>
<proteinExistence type="predicted"/>
<dbReference type="GO" id="GO:0003700">
    <property type="term" value="F:DNA-binding transcription factor activity"/>
    <property type="evidence" value="ECO:0007669"/>
    <property type="project" value="InterPro"/>
</dbReference>
<evidence type="ECO:0000259" key="4">
    <source>
        <dbReference type="PROSITE" id="PS01124"/>
    </source>
</evidence>
<dbReference type="InterPro" id="IPR018060">
    <property type="entry name" value="HTH_AraC"/>
</dbReference>
<reference evidence="5 6" key="1">
    <citation type="submission" date="2019-12" db="EMBL/GenBank/DDBJ databases">
        <authorList>
            <person name="Li C."/>
            <person name="Zhao J."/>
        </authorList>
    </citation>
    <scope>NUCLEOTIDE SEQUENCE [LARGE SCALE GENOMIC DNA]</scope>
    <source>
        <strain evidence="5 6">NEAU-DD11</strain>
    </source>
</reference>
<keyword evidence="1" id="KW-0805">Transcription regulation</keyword>
<feature type="domain" description="HTH araC/xylS-type" evidence="4">
    <location>
        <begin position="137"/>
        <end position="238"/>
    </location>
</feature>
<dbReference type="Gene3D" id="1.10.10.60">
    <property type="entry name" value="Homeodomain-like"/>
    <property type="match status" value="1"/>
</dbReference>
<comment type="caution">
    <text evidence="5">The sequence shown here is derived from an EMBL/GenBank/DDBJ whole genome shotgun (WGS) entry which is preliminary data.</text>
</comment>
<protein>
    <submittedName>
        <fullName evidence="5">Helix-turn-helix domain-containing protein</fullName>
    </submittedName>
</protein>
<keyword evidence="2" id="KW-0238">DNA-binding</keyword>
<accession>A0A7X3G3K1</accession>
<dbReference type="PROSITE" id="PS01124">
    <property type="entry name" value="HTH_ARAC_FAMILY_2"/>
    <property type="match status" value="1"/>
</dbReference>